<dbReference type="SUPFAM" id="SSF82171">
    <property type="entry name" value="DPP6 N-terminal domain-like"/>
    <property type="match status" value="1"/>
</dbReference>
<dbReference type="PANTHER" id="PTHR36220">
    <property type="entry name" value="UNNAMED PRODUCT"/>
    <property type="match status" value="1"/>
</dbReference>
<proteinExistence type="predicted"/>
<accession>A0A410G5Z7</accession>
<dbReference type="Proteomes" id="UP000285517">
    <property type="component" value="Chromosome"/>
</dbReference>
<dbReference type="PANTHER" id="PTHR36220:SF1">
    <property type="entry name" value="GAMMA TUBULIN COMPLEX COMPONENT C-TERMINAL DOMAIN-CONTAINING PROTEIN"/>
    <property type="match status" value="1"/>
</dbReference>
<dbReference type="Pfam" id="PF18962">
    <property type="entry name" value="Por_Secre_tail"/>
    <property type="match status" value="1"/>
</dbReference>
<dbReference type="InterPro" id="IPR026444">
    <property type="entry name" value="Secre_tail"/>
</dbReference>
<organism evidence="4 5">
    <name type="scientific">Aequorivita ciconiae</name>
    <dbReference type="NCBI Taxonomy" id="2494375"/>
    <lineage>
        <taxon>Bacteria</taxon>
        <taxon>Pseudomonadati</taxon>
        <taxon>Bacteroidota</taxon>
        <taxon>Flavobacteriia</taxon>
        <taxon>Flavobacteriales</taxon>
        <taxon>Flavobacteriaceae</taxon>
        <taxon>Aequorivita</taxon>
    </lineage>
</organism>
<reference evidence="4 5" key="1">
    <citation type="submission" date="2019-01" db="EMBL/GenBank/DDBJ databases">
        <title>Complete genome sequencing of Aequorivita sp. H23M31.</title>
        <authorList>
            <person name="Bae J.-W."/>
        </authorList>
    </citation>
    <scope>NUCLEOTIDE SEQUENCE [LARGE SCALE GENOMIC DNA]</scope>
    <source>
        <strain evidence="4 5">H23M31</strain>
    </source>
</reference>
<sequence length="495" mass="52021">MKQFLLLSIMSLFCLTVSAQNWIQLGNDINGEAAGDFCGSHSSLSADGNTVAVGALYNSDGGYRAGHVRVFALNGSNWTQKGSDIDGEGAEDNSSRVALSADGNTLAIGAPFNGDSGSNSGHVRVYYFDGSDWIKQGATIPSEGPHDQSGGAIGISADGSRVAIGSMSVGSTTGQVRVFGWDGSSWIKLGSNINGGAPGDQFGFSVKLSADGNTFVAGSPHADAGKNGNGVTSIYKYNGTEWIQKGVNIPGEQTNGNSGSSVDISADGSTIITSESQYVSQNGDKIGRVRMFSWNGSDWVQKGSNIDGTWDYDKIGSYVAMNNAGNIIAFRGLKGPQGSGSHGSARVFKYTDGDWVQLGQTIFGQSTGDDSGRGLDLNESGNTVSTGSITNNNNGQSAGQLRVFRYDGNLEITENTFSSISLYPNPTERNFEIDLGKEYTDVSIAVYNILGQLVSTEKYTSTKAISQEINASAGVYFVKVSTAKEGSKTFRIIKQ</sequence>
<dbReference type="SUPFAM" id="SSF50965">
    <property type="entry name" value="Galactose oxidase, central domain"/>
    <property type="match status" value="1"/>
</dbReference>
<feature type="domain" description="Secretion system C-terminal sorting" evidence="3">
    <location>
        <begin position="422"/>
        <end position="487"/>
    </location>
</feature>
<dbReference type="OrthoDB" id="1403372at2"/>
<evidence type="ECO:0000256" key="2">
    <source>
        <dbReference type="SAM" id="SignalP"/>
    </source>
</evidence>
<keyword evidence="1 2" id="KW-0732">Signal</keyword>
<dbReference type="NCBIfam" id="TIGR04183">
    <property type="entry name" value="Por_Secre_tail"/>
    <property type="match status" value="1"/>
</dbReference>
<evidence type="ECO:0000256" key="1">
    <source>
        <dbReference type="ARBA" id="ARBA00022729"/>
    </source>
</evidence>
<dbReference type="RefSeq" id="WP_128251016.1">
    <property type="nucleotide sequence ID" value="NZ_CP034951.1"/>
</dbReference>
<evidence type="ECO:0000313" key="5">
    <source>
        <dbReference type="Proteomes" id="UP000285517"/>
    </source>
</evidence>
<feature type="chain" id="PRO_5019325466" evidence="2">
    <location>
        <begin position="20"/>
        <end position="495"/>
    </location>
</feature>
<dbReference type="KEGG" id="aev:EI546_13395"/>
<gene>
    <name evidence="4" type="ORF">EI546_13395</name>
</gene>
<dbReference type="InterPro" id="IPR011043">
    <property type="entry name" value="Gal_Oxase/kelch_b-propeller"/>
</dbReference>
<dbReference type="AlphaFoldDB" id="A0A410G5Z7"/>
<feature type="signal peptide" evidence="2">
    <location>
        <begin position="1"/>
        <end position="19"/>
    </location>
</feature>
<name>A0A410G5Z7_9FLAO</name>
<keyword evidence="5" id="KW-1185">Reference proteome</keyword>
<evidence type="ECO:0000259" key="3">
    <source>
        <dbReference type="Pfam" id="PF18962"/>
    </source>
</evidence>
<dbReference type="EMBL" id="CP034951">
    <property type="protein sequence ID" value="QAA82651.1"/>
    <property type="molecule type" value="Genomic_DNA"/>
</dbReference>
<evidence type="ECO:0000313" key="4">
    <source>
        <dbReference type="EMBL" id="QAA82651.1"/>
    </source>
</evidence>
<protein>
    <submittedName>
        <fullName evidence="4">T9SS type A sorting domain-containing protein</fullName>
    </submittedName>
</protein>